<dbReference type="AlphaFoldDB" id="A0A4V1ISU9"/>
<name>A0A4V1ISU9_9FUNG</name>
<protein>
    <submittedName>
        <fullName evidence="1">Uncharacterized protein</fullName>
    </submittedName>
</protein>
<evidence type="ECO:0000313" key="2">
    <source>
        <dbReference type="Proteomes" id="UP000269721"/>
    </source>
</evidence>
<keyword evidence="2" id="KW-1185">Reference proteome</keyword>
<organism evidence="1 2">
    <name type="scientific">Blyttiomyces helicus</name>
    <dbReference type="NCBI Taxonomy" id="388810"/>
    <lineage>
        <taxon>Eukaryota</taxon>
        <taxon>Fungi</taxon>
        <taxon>Fungi incertae sedis</taxon>
        <taxon>Chytridiomycota</taxon>
        <taxon>Chytridiomycota incertae sedis</taxon>
        <taxon>Chytridiomycetes</taxon>
        <taxon>Chytridiomycetes incertae sedis</taxon>
        <taxon>Blyttiomyces</taxon>
    </lineage>
</organism>
<evidence type="ECO:0000313" key="1">
    <source>
        <dbReference type="EMBL" id="RKO94817.1"/>
    </source>
</evidence>
<sequence>MNVPIIDVYGGLDSLWDDFDVPKCATNWVFFPNPLESKILGFQRGKSMVNLVTQPYVGGIDALDGSQMEAERAEDGSGVELVVRGRKAGVPVTSPEHSDHEVLQKWGFVMETTEEFHPGFILCLRITIPQGVLVP</sequence>
<dbReference type="Proteomes" id="UP000269721">
    <property type="component" value="Unassembled WGS sequence"/>
</dbReference>
<accession>A0A4V1ISU9</accession>
<reference evidence="2" key="1">
    <citation type="journal article" date="2018" name="Nat. Microbiol.">
        <title>Leveraging single-cell genomics to expand the fungal tree of life.</title>
        <authorList>
            <person name="Ahrendt S.R."/>
            <person name="Quandt C.A."/>
            <person name="Ciobanu D."/>
            <person name="Clum A."/>
            <person name="Salamov A."/>
            <person name="Andreopoulos B."/>
            <person name="Cheng J.F."/>
            <person name="Woyke T."/>
            <person name="Pelin A."/>
            <person name="Henrissat B."/>
            <person name="Reynolds N.K."/>
            <person name="Benny G.L."/>
            <person name="Smith M.E."/>
            <person name="James T.Y."/>
            <person name="Grigoriev I.V."/>
        </authorList>
    </citation>
    <scope>NUCLEOTIDE SEQUENCE [LARGE SCALE GENOMIC DNA]</scope>
</reference>
<gene>
    <name evidence="1" type="ORF">BDK51DRAFT_32699</name>
</gene>
<proteinExistence type="predicted"/>
<dbReference type="EMBL" id="KZ993815">
    <property type="protein sequence ID" value="RKO94817.1"/>
    <property type="molecule type" value="Genomic_DNA"/>
</dbReference>